<dbReference type="RefSeq" id="WP_131993288.1">
    <property type="nucleotide sequence ID" value="NZ_SMGK01000002.1"/>
</dbReference>
<dbReference type="GO" id="GO:0015225">
    <property type="term" value="F:biotin transmembrane transporter activity"/>
    <property type="evidence" value="ECO:0007669"/>
    <property type="project" value="UniProtKB-UniRule"/>
</dbReference>
<evidence type="ECO:0000313" key="4">
    <source>
        <dbReference type="EMBL" id="TCK73570.1"/>
    </source>
</evidence>
<keyword evidence="5" id="KW-1185">Reference proteome</keyword>
<dbReference type="Pfam" id="PF02632">
    <property type="entry name" value="BioY"/>
    <property type="match status" value="1"/>
</dbReference>
<feature type="transmembrane region" description="Helical" evidence="3">
    <location>
        <begin position="26"/>
        <end position="48"/>
    </location>
</feature>
<dbReference type="AlphaFoldDB" id="A0A4R1L8Q1"/>
<feature type="transmembrane region" description="Helical" evidence="3">
    <location>
        <begin position="100"/>
        <end position="121"/>
    </location>
</feature>
<accession>A0A4R1L8Q1</accession>
<dbReference type="PANTHER" id="PTHR34295:SF1">
    <property type="entry name" value="BIOTIN TRANSPORTER BIOY"/>
    <property type="match status" value="1"/>
</dbReference>
<feature type="transmembrane region" description="Helical" evidence="3">
    <location>
        <begin position="163"/>
        <end position="188"/>
    </location>
</feature>
<keyword evidence="2 3" id="KW-0472">Membrane</keyword>
<evidence type="ECO:0000313" key="5">
    <source>
        <dbReference type="Proteomes" id="UP000295210"/>
    </source>
</evidence>
<proteinExistence type="inferred from homology"/>
<name>A0A4R1L8Q1_9BACT</name>
<dbReference type="PANTHER" id="PTHR34295">
    <property type="entry name" value="BIOTIN TRANSPORTER BIOY"/>
    <property type="match status" value="1"/>
</dbReference>
<gene>
    <name evidence="4" type="ORF">C7378_1183</name>
</gene>
<dbReference type="GO" id="GO:0005886">
    <property type="term" value="C:plasma membrane"/>
    <property type="evidence" value="ECO:0007669"/>
    <property type="project" value="UniProtKB-SubCell"/>
</dbReference>
<protein>
    <recommendedName>
        <fullName evidence="2">Biotin transporter</fullName>
    </recommendedName>
</protein>
<dbReference type="Proteomes" id="UP000295210">
    <property type="component" value="Unassembled WGS sequence"/>
</dbReference>
<evidence type="ECO:0000256" key="3">
    <source>
        <dbReference type="SAM" id="Phobius"/>
    </source>
</evidence>
<comment type="subcellular location">
    <subcellularLocation>
        <location evidence="2">Cell membrane</location>
        <topology evidence="2">Multi-pass membrane protein</topology>
    </subcellularLocation>
</comment>
<dbReference type="PIRSF" id="PIRSF016661">
    <property type="entry name" value="BioY"/>
    <property type="match status" value="1"/>
</dbReference>
<evidence type="ECO:0000256" key="2">
    <source>
        <dbReference type="PIRNR" id="PIRNR016661"/>
    </source>
</evidence>
<dbReference type="OrthoDB" id="9803495at2"/>
<keyword evidence="2" id="KW-1003">Cell membrane</keyword>
<keyword evidence="3" id="KW-0812">Transmembrane</keyword>
<feature type="transmembrane region" description="Helical" evidence="3">
    <location>
        <begin position="60"/>
        <end position="80"/>
    </location>
</feature>
<keyword evidence="3" id="KW-1133">Transmembrane helix</keyword>
<reference evidence="4 5" key="1">
    <citation type="submission" date="2019-03" db="EMBL/GenBank/DDBJ databases">
        <title>Genomic Encyclopedia of Type Strains, Phase IV (KMG-IV): sequencing the most valuable type-strain genomes for metagenomic binning, comparative biology and taxonomic classification.</title>
        <authorList>
            <person name="Goeker M."/>
        </authorList>
    </citation>
    <scope>NUCLEOTIDE SEQUENCE [LARGE SCALE GENOMIC DNA]</scope>
    <source>
        <strain evidence="4 5">DSM 103428</strain>
    </source>
</reference>
<feature type="transmembrane region" description="Helical" evidence="3">
    <location>
        <begin position="128"/>
        <end position="151"/>
    </location>
</feature>
<dbReference type="Gene3D" id="1.10.1760.20">
    <property type="match status" value="1"/>
</dbReference>
<dbReference type="InterPro" id="IPR003784">
    <property type="entry name" value="BioY"/>
</dbReference>
<sequence length="195" mass="19719">MTSQSTATTSASFSASRAGLNSWQKAIAIAAGSLLTALCAHVSIPLFFTPVPLTLQPFPILLLGLLLGPSAAFLSLALYLLEGAAGLPVFTPGAGGMIQLLGPTGGYLLAYPFAAAATGWLRTKLGPAFAGSLAAAALGSIIVLGAGAMWLGTVTHLGMAKVWTMSILPFLPGDALKAAAAAGIAAGWTRWRRVN</sequence>
<dbReference type="EMBL" id="SMGK01000002">
    <property type="protein sequence ID" value="TCK73570.1"/>
    <property type="molecule type" value="Genomic_DNA"/>
</dbReference>
<comment type="similarity">
    <text evidence="1 2">Belongs to the BioY family.</text>
</comment>
<keyword evidence="2" id="KW-0813">Transport</keyword>
<organism evidence="4 5">
    <name type="scientific">Acidipila rosea</name>
    <dbReference type="NCBI Taxonomy" id="768535"/>
    <lineage>
        <taxon>Bacteria</taxon>
        <taxon>Pseudomonadati</taxon>
        <taxon>Acidobacteriota</taxon>
        <taxon>Terriglobia</taxon>
        <taxon>Terriglobales</taxon>
        <taxon>Acidobacteriaceae</taxon>
        <taxon>Acidipila</taxon>
    </lineage>
</organism>
<evidence type="ECO:0000256" key="1">
    <source>
        <dbReference type="ARBA" id="ARBA00010692"/>
    </source>
</evidence>
<comment type="caution">
    <text evidence="4">The sequence shown here is derived from an EMBL/GenBank/DDBJ whole genome shotgun (WGS) entry which is preliminary data.</text>
</comment>